<dbReference type="Proteomes" id="UP000681594">
    <property type="component" value="Unassembled WGS sequence"/>
</dbReference>
<evidence type="ECO:0000259" key="8">
    <source>
        <dbReference type="Pfam" id="PF05193"/>
    </source>
</evidence>
<comment type="caution">
    <text evidence="9">The sequence shown here is derived from an EMBL/GenBank/DDBJ whole genome shotgun (WGS) entry which is preliminary data.</text>
</comment>
<evidence type="ECO:0000313" key="9">
    <source>
        <dbReference type="EMBL" id="MBP0443203.1"/>
    </source>
</evidence>
<dbReference type="EMBL" id="JAGIZB010000001">
    <property type="protein sequence ID" value="MBP0443203.1"/>
    <property type="molecule type" value="Genomic_DNA"/>
</dbReference>
<accession>A0ABS4A871</accession>
<dbReference type="PROSITE" id="PS00143">
    <property type="entry name" value="INSULINASE"/>
    <property type="match status" value="1"/>
</dbReference>
<dbReference type="RefSeq" id="WP_209377431.1">
    <property type="nucleotide sequence ID" value="NZ_JAGIZB010000001.1"/>
</dbReference>
<keyword evidence="10" id="KW-1185">Reference proteome</keyword>
<evidence type="ECO:0000256" key="2">
    <source>
        <dbReference type="ARBA" id="ARBA00007261"/>
    </source>
</evidence>
<feature type="signal peptide" evidence="6">
    <location>
        <begin position="1"/>
        <end position="26"/>
    </location>
</feature>
<keyword evidence="3" id="KW-0378">Hydrolase</keyword>
<evidence type="ECO:0000313" key="10">
    <source>
        <dbReference type="Proteomes" id="UP000681594"/>
    </source>
</evidence>
<comment type="cofactor">
    <cofactor evidence="1">
        <name>Zn(2+)</name>
        <dbReference type="ChEBI" id="CHEBI:29105"/>
    </cofactor>
</comment>
<dbReference type="InterPro" id="IPR011765">
    <property type="entry name" value="Pept_M16_N"/>
</dbReference>
<name>A0ABS4A871_9PROT</name>
<organism evidence="9 10">
    <name type="scientific">Pararoseomonas baculiformis</name>
    <dbReference type="NCBI Taxonomy" id="2820812"/>
    <lineage>
        <taxon>Bacteria</taxon>
        <taxon>Pseudomonadati</taxon>
        <taxon>Pseudomonadota</taxon>
        <taxon>Alphaproteobacteria</taxon>
        <taxon>Acetobacterales</taxon>
        <taxon>Acetobacteraceae</taxon>
        <taxon>Pararoseomonas</taxon>
    </lineage>
</organism>
<feature type="region of interest" description="Disordered" evidence="5">
    <location>
        <begin position="258"/>
        <end position="279"/>
    </location>
</feature>
<gene>
    <name evidence="9" type="ORF">J8J14_00295</name>
</gene>
<keyword evidence="3" id="KW-0645">Protease</keyword>
<dbReference type="Pfam" id="PF00675">
    <property type="entry name" value="Peptidase_M16"/>
    <property type="match status" value="1"/>
</dbReference>
<dbReference type="Gene3D" id="3.30.830.10">
    <property type="entry name" value="Metalloenzyme, LuxS/M16 peptidase-like"/>
    <property type="match status" value="2"/>
</dbReference>
<evidence type="ECO:0000256" key="3">
    <source>
        <dbReference type="ARBA" id="ARBA00023049"/>
    </source>
</evidence>
<dbReference type="InterPro" id="IPR006311">
    <property type="entry name" value="TAT_signal"/>
</dbReference>
<dbReference type="InterPro" id="IPR007863">
    <property type="entry name" value="Peptidase_M16_C"/>
</dbReference>
<protein>
    <submittedName>
        <fullName evidence="9">Insulinase family protein</fullName>
    </submittedName>
</protein>
<dbReference type="InterPro" id="IPR011249">
    <property type="entry name" value="Metalloenz_LuxS/M16"/>
</dbReference>
<keyword evidence="6" id="KW-0732">Signal</keyword>
<feature type="domain" description="Peptidase M16 C-terminal" evidence="8">
    <location>
        <begin position="216"/>
        <end position="401"/>
    </location>
</feature>
<evidence type="ECO:0000256" key="4">
    <source>
        <dbReference type="RuleBase" id="RU004447"/>
    </source>
</evidence>
<feature type="domain" description="Peptidase M16 N-terminal" evidence="7">
    <location>
        <begin position="60"/>
        <end position="199"/>
    </location>
</feature>
<dbReference type="InterPro" id="IPR001431">
    <property type="entry name" value="Pept_M16_Zn_BS"/>
</dbReference>
<evidence type="ECO:0000259" key="7">
    <source>
        <dbReference type="Pfam" id="PF00675"/>
    </source>
</evidence>
<keyword evidence="3" id="KW-0482">Metalloprotease</keyword>
<dbReference type="PANTHER" id="PTHR11851:SF49">
    <property type="entry name" value="MITOCHONDRIAL-PROCESSING PEPTIDASE SUBUNIT ALPHA"/>
    <property type="match status" value="1"/>
</dbReference>
<dbReference type="PROSITE" id="PS51318">
    <property type="entry name" value="TAT"/>
    <property type="match status" value="1"/>
</dbReference>
<dbReference type="SUPFAM" id="SSF63411">
    <property type="entry name" value="LuxS/MPP-like metallohydrolase"/>
    <property type="match status" value="2"/>
</dbReference>
<dbReference type="Pfam" id="PF05193">
    <property type="entry name" value="Peptidase_M16_C"/>
    <property type="match status" value="1"/>
</dbReference>
<evidence type="ECO:0000256" key="5">
    <source>
        <dbReference type="SAM" id="MobiDB-lite"/>
    </source>
</evidence>
<reference evidence="9 10" key="1">
    <citation type="submission" date="2021-03" db="EMBL/GenBank/DDBJ databases">
        <authorList>
            <person name="So Y."/>
        </authorList>
    </citation>
    <scope>NUCLEOTIDE SEQUENCE [LARGE SCALE GENOMIC DNA]</scope>
    <source>
        <strain evidence="9 10">SSH11</strain>
    </source>
</reference>
<evidence type="ECO:0000256" key="6">
    <source>
        <dbReference type="SAM" id="SignalP"/>
    </source>
</evidence>
<evidence type="ECO:0000256" key="1">
    <source>
        <dbReference type="ARBA" id="ARBA00001947"/>
    </source>
</evidence>
<comment type="similarity">
    <text evidence="2 4">Belongs to the peptidase M16 family.</text>
</comment>
<feature type="chain" id="PRO_5046738717" evidence="6">
    <location>
        <begin position="27"/>
        <end position="472"/>
    </location>
</feature>
<sequence length="472" mass="50637">MTPLTRRAALATAAVMPAALASRAPAQTPPAPAIAVAPPPIPADRPLFGATIWRMPNGLRVAHVRTRGAPVVAHYLFYGVGAGDDPAGRSGLAHFLEHMMFKGSEQVADGEFSRRVAREGGQDNAFTSRDVTAYHQTVEATRLKLVAMMEADRLRAPLFPEGGVEPERAVILEERRQRTESNPRARFREAFDAAMWGRQHWRGRPIIGWPEDIRAITRQDMLDFHQRWYTPANAVLVVSGAVDEAALRRVVEDEYGGATGGEPIARRRADPPPAPLEARLVRNDPGVREAQMLRSWIAPTLTWGRGGAGMEHALPLEVLAHLLGGGPGSRMHKTLVQTGLAVGAGAGYDSDNLGADSFSLYATPRGDTTPAKLQSAVEDQIAKLLDEGVTGEEVARSQRQLTAGALLSLDGIGAAPRLLGSALAIGLPADAVEHWPAHIRAVTPEAVMAAARAVFTHPSMTGWLLPEGMRAP</sequence>
<proteinExistence type="inferred from homology"/>
<dbReference type="InterPro" id="IPR050361">
    <property type="entry name" value="MPP/UQCRC_Complex"/>
</dbReference>
<dbReference type="PANTHER" id="PTHR11851">
    <property type="entry name" value="METALLOPROTEASE"/>
    <property type="match status" value="1"/>
</dbReference>